<sequence length="228" mass="24717">MPEKAQQLSMEVVEALRLLKRGQELTSALRPSSRAPGSLHWSWAPVRAERLRRLSGFAPLRLPARSTTGQREVLAVPGREGEPRLVVDQDGQAVTSLFAVFYLPQHLHWRQARTSSVLRADVTAIYVQEADDRPWPLSMIHRRHNLDADGLPVPVKAGGDCVVVEVGGTAVGVQADLSGAVSVGWSVSPTGQDGRRWNVTLLTRRSAVDAVQLVQDAGLLSSASSPVD</sequence>
<evidence type="ECO:0000313" key="2">
    <source>
        <dbReference type="Proteomes" id="UP001566476"/>
    </source>
</evidence>
<dbReference type="EMBL" id="JBGGTQ010000010">
    <property type="protein sequence ID" value="MEZ0494186.1"/>
    <property type="molecule type" value="Genomic_DNA"/>
</dbReference>
<protein>
    <submittedName>
        <fullName evidence="1">Uncharacterized protein</fullName>
    </submittedName>
</protein>
<accession>A0ABV4IA70</accession>
<organism evidence="1 2">
    <name type="scientific">Kineococcus mangrovi</name>
    <dbReference type="NCBI Taxonomy" id="1660183"/>
    <lineage>
        <taxon>Bacteria</taxon>
        <taxon>Bacillati</taxon>
        <taxon>Actinomycetota</taxon>
        <taxon>Actinomycetes</taxon>
        <taxon>Kineosporiales</taxon>
        <taxon>Kineosporiaceae</taxon>
        <taxon>Kineococcus</taxon>
    </lineage>
</organism>
<proteinExistence type="predicted"/>
<comment type="caution">
    <text evidence="1">The sequence shown here is derived from an EMBL/GenBank/DDBJ whole genome shotgun (WGS) entry which is preliminary data.</text>
</comment>
<dbReference type="Proteomes" id="UP001566476">
    <property type="component" value="Unassembled WGS sequence"/>
</dbReference>
<dbReference type="RefSeq" id="WP_370720423.1">
    <property type="nucleotide sequence ID" value="NZ_JBGGTQ010000010.1"/>
</dbReference>
<gene>
    <name evidence="1" type="ORF">AB2L28_18265</name>
</gene>
<name>A0ABV4IA70_9ACTN</name>
<keyword evidence="2" id="KW-1185">Reference proteome</keyword>
<evidence type="ECO:0000313" key="1">
    <source>
        <dbReference type="EMBL" id="MEZ0494186.1"/>
    </source>
</evidence>
<reference evidence="1 2" key="1">
    <citation type="submission" date="2024-07" db="EMBL/GenBank/DDBJ databases">
        <authorList>
            <person name="Thanompreechachai J."/>
            <person name="Duangmal K."/>
        </authorList>
    </citation>
    <scope>NUCLEOTIDE SEQUENCE [LARGE SCALE GENOMIC DNA]</scope>
    <source>
        <strain evidence="1 2">TBRC 1896</strain>
    </source>
</reference>